<proteinExistence type="predicted"/>
<sequence>MTVQLPQKALLITQLPLPDFHHYHRSNEEDFFFIAPSAGTLESLWEPDSNPSITPDSSTATKPQTSQIKEEFTDDSGATAPMLTLKMLTVAMSTKC</sequence>
<dbReference type="Proteomes" id="UP001165960">
    <property type="component" value="Unassembled WGS sequence"/>
</dbReference>
<keyword evidence="2" id="KW-1185">Reference proteome</keyword>
<dbReference type="EMBL" id="QTSX02003728">
    <property type="protein sequence ID" value="KAJ9068476.1"/>
    <property type="molecule type" value="Genomic_DNA"/>
</dbReference>
<protein>
    <submittedName>
        <fullName evidence="1">Uncharacterized protein</fullName>
    </submittedName>
</protein>
<evidence type="ECO:0000313" key="1">
    <source>
        <dbReference type="EMBL" id="KAJ9068476.1"/>
    </source>
</evidence>
<gene>
    <name evidence="1" type="ORF">DSO57_1028206</name>
</gene>
<accession>A0ACC2T1J9</accession>
<organism evidence="1 2">
    <name type="scientific">Entomophthora muscae</name>
    <dbReference type="NCBI Taxonomy" id="34485"/>
    <lineage>
        <taxon>Eukaryota</taxon>
        <taxon>Fungi</taxon>
        <taxon>Fungi incertae sedis</taxon>
        <taxon>Zoopagomycota</taxon>
        <taxon>Entomophthoromycotina</taxon>
        <taxon>Entomophthoromycetes</taxon>
        <taxon>Entomophthorales</taxon>
        <taxon>Entomophthoraceae</taxon>
        <taxon>Entomophthora</taxon>
    </lineage>
</organism>
<reference evidence="1" key="1">
    <citation type="submission" date="2022-04" db="EMBL/GenBank/DDBJ databases">
        <title>Genome of the entomopathogenic fungus Entomophthora muscae.</title>
        <authorList>
            <person name="Elya C."/>
            <person name="Lovett B.R."/>
            <person name="Lee E."/>
            <person name="Macias A.M."/>
            <person name="Hajek A.E."/>
            <person name="De Bivort B.L."/>
            <person name="Kasson M.T."/>
            <person name="De Fine Licht H.H."/>
            <person name="Stajich J.E."/>
        </authorList>
    </citation>
    <scope>NUCLEOTIDE SEQUENCE</scope>
    <source>
        <strain evidence="1">Berkeley</strain>
    </source>
</reference>
<evidence type="ECO:0000313" key="2">
    <source>
        <dbReference type="Proteomes" id="UP001165960"/>
    </source>
</evidence>
<comment type="caution">
    <text evidence="1">The sequence shown here is derived from an EMBL/GenBank/DDBJ whole genome shotgun (WGS) entry which is preliminary data.</text>
</comment>
<name>A0ACC2T1J9_9FUNG</name>